<evidence type="ECO:0000256" key="1">
    <source>
        <dbReference type="SAM" id="MobiDB-lite"/>
    </source>
</evidence>
<evidence type="ECO:0000313" key="2">
    <source>
        <dbReference type="EMBL" id="MPL61560.1"/>
    </source>
</evidence>
<accession>A0A644T3Y6</accession>
<protein>
    <submittedName>
        <fullName evidence="2">Uncharacterized protein</fullName>
    </submittedName>
</protein>
<feature type="compositionally biased region" description="Basic and acidic residues" evidence="1">
    <location>
        <begin position="23"/>
        <end position="32"/>
    </location>
</feature>
<proteinExistence type="predicted"/>
<name>A0A644T3Y6_9ZZZZ</name>
<reference evidence="2" key="1">
    <citation type="submission" date="2019-08" db="EMBL/GenBank/DDBJ databases">
        <authorList>
            <person name="Kucharzyk K."/>
            <person name="Murdoch R.W."/>
            <person name="Higgins S."/>
            <person name="Loffler F."/>
        </authorList>
    </citation>
    <scope>NUCLEOTIDE SEQUENCE</scope>
</reference>
<sequence length="42" mass="4439">MLLPALATGGGLVILKIQAKRELKKNQAKPETKPASPDNIAN</sequence>
<gene>
    <name evidence="2" type="ORF">SDC9_07137</name>
</gene>
<feature type="region of interest" description="Disordered" evidence="1">
    <location>
        <begin position="23"/>
        <end position="42"/>
    </location>
</feature>
<dbReference type="EMBL" id="VSSQ01000015">
    <property type="protein sequence ID" value="MPL61560.1"/>
    <property type="molecule type" value="Genomic_DNA"/>
</dbReference>
<comment type="caution">
    <text evidence="2">The sequence shown here is derived from an EMBL/GenBank/DDBJ whole genome shotgun (WGS) entry which is preliminary data.</text>
</comment>
<organism evidence="2">
    <name type="scientific">bioreactor metagenome</name>
    <dbReference type="NCBI Taxonomy" id="1076179"/>
    <lineage>
        <taxon>unclassified sequences</taxon>
        <taxon>metagenomes</taxon>
        <taxon>ecological metagenomes</taxon>
    </lineage>
</organism>
<dbReference type="AlphaFoldDB" id="A0A644T3Y6"/>